<dbReference type="PANTHER" id="PTHR43133">
    <property type="entry name" value="RNA POLYMERASE ECF-TYPE SIGMA FACTO"/>
    <property type="match status" value="1"/>
</dbReference>
<dbReference type="GO" id="GO:0006352">
    <property type="term" value="P:DNA-templated transcription initiation"/>
    <property type="evidence" value="ECO:0007669"/>
    <property type="project" value="InterPro"/>
</dbReference>
<reference evidence="7 8" key="1">
    <citation type="submission" date="2020-08" db="EMBL/GenBank/DDBJ databases">
        <title>Genomic Encyclopedia of Type Strains, Phase IV (KMG-IV): sequencing the most valuable type-strain genomes for metagenomic binning, comparative biology and taxonomic classification.</title>
        <authorList>
            <person name="Goeker M."/>
        </authorList>
    </citation>
    <scope>NUCLEOTIDE SEQUENCE [LARGE SCALE GENOMIC DNA]</scope>
    <source>
        <strain evidence="7 8">DSM 22198</strain>
    </source>
</reference>
<gene>
    <name evidence="7" type="ORF">FHS74_005721</name>
</gene>
<dbReference type="Gene3D" id="1.10.10.10">
    <property type="entry name" value="Winged helix-like DNA-binding domain superfamily/Winged helix DNA-binding domain"/>
    <property type="match status" value="1"/>
</dbReference>
<dbReference type="SUPFAM" id="SSF88946">
    <property type="entry name" value="Sigma2 domain of RNA polymerase sigma factors"/>
    <property type="match status" value="1"/>
</dbReference>
<dbReference type="EMBL" id="JACIIZ010000024">
    <property type="protein sequence ID" value="MBB6255122.1"/>
    <property type="molecule type" value="Genomic_DNA"/>
</dbReference>
<protein>
    <submittedName>
        <fullName evidence="7">RNA polymerase sigma-70 factor (ECF subfamily)</fullName>
    </submittedName>
</protein>
<comment type="similarity">
    <text evidence="1">Belongs to the sigma-70 factor family. ECF subfamily.</text>
</comment>
<name>A0A7X0B498_9PROT</name>
<keyword evidence="4" id="KW-0804">Transcription</keyword>
<dbReference type="GO" id="GO:0003677">
    <property type="term" value="F:DNA binding"/>
    <property type="evidence" value="ECO:0007669"/>
    <property type="project" value="InterPro"/>
</dbReference>
<dbReference type="InterPro" id="IPR007627">
    <property type="entry name" value="RNA_pol_sigma70_r2"/>
</dbReference>
<evidence type="ECO:0000313" key="8">
    <source>
        <dbReference type="Proteomes" id="UP000539175"/>
    </source>
</evidence>
<dbReference type="Gene3D" id="1.10.1740.10">
    <property type="match status" value="1"/>
</dbReference>
<dbReference type="InterPro" id="IPR013325">
    <property type="entry name" value="RNA_pol_sigma_r2"/>
</dbReference>
<dbReference type="Pfam" id="PF04542">
    <property type="entry name" value="Sigma70_r2"/>
    <property type="match status" value="1"/>
</dbReference>
<keyword evidence="3" id="KW-0731">Sigma factor</keyword>
<keyword evidence="2" id="KW-0805">Transcription regulation</keyword>
<keyword evidence="8" id="KW-1185">Reference proteome</keyword>
<evidence type="ECO:0000313" key="7">
    <source>
        <dbReference type="EMBL" id="MBB6255122.1"/>
    </source>
</evidence>
<evidence type="ECO:0000259" key="6">
    <source>
        <dbReference type="Pfam" id="PF08281"/>
    </source>
</evidence>
<dbReference type="Proteomes" id="UP000539175">
    <property type="component" value="Unassembled WGS sequence"/>
</dbReference>
<dbReference type="RefSeq" id="WP_211106600.1">
    <property type="nucleotide sequence ID" value="NZ_JACIIZ010000024.1"/>
</dbReference>
<evidence type="ECO:0000256" key="1">
    <source>
        <dbReference type="ARBA" id="ARBA00010641"/>
    </source>
</evidence>
<evidence type="ECO:0000256" key="3">
    <source>
        <dbReference type="ARBA" id="ARBA00023082"/>
    </source>
</evidence>
<evidence type="ECO:0000259" key="5">
    <source>
        <dbReference type="Pfam" id="PF04542"/>
    </source>
</evidence>
<feature type="domain" description="RNA polymerase sigma-70 region 2" evidence="5">
    <location>
        <begin position="26"/>
        <end position="89"/>
    </location>
</feature>
<evidence type="ECO:0000256" key="2">
    <source>
        <dbReference type="ARBA" id="ARBA00023015"/>
    </source>
</evidence>
<dbReference type="PANTHER" id="PTHR43133:SF45">
    <property type="entry name" value="RNA POLYMERASE ECF-TYPE SIGMA FACTOR"/>
    <property type="match status" value="1"/>
</dbReference>
<comment type="caution">
    <text evidence="7">The sequence shown here is derived from an EMBL/GenBank/DDBJ whole genome shotgun (WGS) entry which is preliminary data.</text>
</comment>
<dbReference type="SUPFAM" id="SSF88659">
    <property type="entry name" value="Sigma3 and sigma4 domains of RNA polymerase sigma factors"/>
    <property type="match status" value="1"/>
</dbReference>
<feature type="domain" description="RNA polymerase sigma factor 70 region 4 type 2" evidence="6">
    <location>
        <begin position="124"/>
        <end position="173"/>
    </location>
</feature>
<accession>A0A7X0B498</accession>
<dbReference type="InterPro" id="IPR013324">
    <property type="entry name" value="RNA_pol_sigma_r3/r4-like"/>
</dbReference>
<dbReference type="GO" id="GO:0016987">
    <property type="term" value="F:sigma factor activity"/>
    <property type="evidence" value="ECO:0007669"/>
    <property type="project" value="UniProtKB-KW"/>
</dbReference>
<organism evidence="7 8">
    <name type="scientific">Nitrospirillum iridis</name>
    <dbReference type="NCBI Taxonomy" id="765888"/>
    <lineage>
        <taxon>Bacteria</taxon>
        <taxon>Pseudomonadati</taxon>
        <taxon>Pseudomonadota</taxon>
        <taxon>Alphaproteobacteria</taxon>
        <taxon>Rhodospirillales</taxon>
        <taxon>Azospirillaceae</taxon>
        <taxon>Nitrospirillum</taxon>
    </lineage>
</organism>
<dbReference type="NCBIfam" id="TIGR02937">
    <property type="entry name" value="sigma70-ECF"/>
    <property type="match status" value="1"/>
</dbReference>
<dbReference type="InterPro" id="IPR013249">
    <property type="entry name" value="RNA_pol_sigma70_r4_t2"/>
</dbReference>
<proteinExistence type="inferred from homology"/>
<dbReference type="InterPro" id="IPR039425">
    <property type="entry name" value="RNA_pol_sigma-70-like"/>
</dbReference>
<dbReference type="InterPro" id="IPR014284">
    <property type="entry name" value="RNA_pol_sigma-70_dom"/>
</dbReference>
<dbReference type="AlphaFoldDB" id="A0A7X0B498"/>
<dbReference type="InterPro" id="IPR036388">
    <property type="entry name" value="WH-like_DNA-bd_sf"/>
</dbReference>
<sequence length="190" mass="20983">MSNAKGQDMDGGSPDQDTRYQQAAAQFGPALERLARAYERDADLARDLLQDIHLALWRSLDTFDGRCGLRTWVFRVAHNTGASHALRQRQSRLAAPAASLDELAETPALADTPEQAADRRRTLDRLYDLIRRLKAPDRQVILLYLEGEDAAAIGEVTGLSPGTVATKIHRAKAVLARHFQPEQPHKGGQP</sequence>
<dbReference type="Pfam" id="PF08281">
    <property type="entry name" value="Sigma70_r4_2"/>
    <property type="match status" value="1"/>
</dbReference>
<evidence type="ECO:0000256" key="4">
    <source>
        <dbReference type="ARBA" id="ARBA00023163"/>
    </source>
</evidence>